<sequence length="170" mass="19233">MPGVLLPPRHTEGNPRHRAHPGTSTIQHTPSANLGQRASVFLDNSRRPGFSSPIRIRHRNDLRAPRINHILNHSMFPSVVLSTRRKNRIPRRLPRAKIGIVVEGISRSNNARKVYSNPRLLWTLWCRQKESPPAEAGRDLPTASAPHENRPFLTSLRVFTTHCQDHPSGV</sequence>
<organism evidence="2">
    <name type="scientific">Agaricus bisporus</name>
    <name type="common">White button mushroom</name>
    <dbReference type="NCBI Taxonomy" id="5341"/>
    <lineage>
        <taxon>Eukaryota</taxon>
        <taxon>Fungi</taxon>
        <taxon>Dikarya</taxon>
        <taxon>Basidiomycota</taxon>
        <taxon>Agaricomycotina</taxon>
        <taxon>Agaricomycetes</taxon>
        <taxon>Agaricomycetidae</taxon>
        <taxon>Agaricales</taxon>
        <taxon>Agaricineae</taxon>
        <taxon>Agaricaceae</taxon>
        <taxon>Agaricus</taxon>
    </lineage>
</organism>
<feature type="region of interest" description="Disordered" evidence="1">
    <location>
        <begin position="1"/>
        <end position="30"/>
    </location>
</feature>
<proteinExistence type="predicted"/>
<evidence type="ECO:0000256" key="1">
    <source>
        <dbReference type="SAM" id="MobiDB-lite"/>
    </source>
</evidence>
<protein>
    <submittedName>
        <fullName evidence="2">Uncharacterized protein</fullName>
    </submittedName>
</protein>
<reference evidence="2" key="1">
    <citation type="submission" date="2016-12" db="EMBL/GenBank/DDBJ databases">
        <title>Multiple viral infections in Agaricus bisporus - Characterisation of 18 unique RNA viruses and 8 ORFans identified by deep sequencing.</title>
        <authorList>
            <person name="Deakin G."/>
            <person name="Dobbs E."/>
            <person name="Jones I.M."/>
            <person name="Grogan H.M."/>
            <person name="Burton K.S."/>
        </authorList>
    </citation>
    <scope>NUCLEOTIDE SEQUENCE</scope>
    <source>
        <strain evidence="2">003</strain>
    </source>
</reference>
<dbReference type="AlphaFoldDB" id="A0A1Q1M955"/>
<dbReference type="EMBL" id="KY357519">
    <property type="protein sequence ID" value="AQM32758.1"/>
    <property type="molecule type" value="Genomic_DNA"/>
</dbReference>
<accession>A0A1Q1M955</accession>
<name>A0A1Q1M955_AGABI</name>
<evidence type="ECO:0000313" key="2">
    <source>
        <dbReference type="EMBL" id="AQM32758.1"/>
    </source>
</evidence>